<evidence type="ECO:0000313" key="1">
    <source>
        <dbReference type="EMBL" id="JAD98999.1"/>
    </source>
</evidence>
<sequence length="67" mass="7722">MRHLVSHFFKTELQQILLFYFVISLLISQTLDQASPRVLLTSGVKLFAAAYQLPIGQTCMLLYDIYI</sequence>
<reference evidence="1" key="1">
    <citation type="submission" date="2014-09" db="EMBL/GenBank/DDBJ databases">
        <authorList>
            <person name="Magalhaes I.L.F."/>
            <person name="Oliveira U."/>
            <person name="Santos F.R."/>
            <person name="Vidigal T.H.D.A."/>
            <person name="Brescovit A.D."/>
            <person name="Santos A.J."/>
        </authorList>
    </citation>
    <scope>NUCLEOTIDE SEQUENCE</scope>
    <source>
        <tissue evidence="1">Shoot tissue taken approximately 20 cm above the soil surface</tissue>
    </source>
</reference>
<reference evidence="1" key="2">
    <citation type="journal article" date="2015" name="Data Brief">
        <title>Shoot transcriptome of the giant reed, Arundo donax.</title>
        <authorList>
            <person name="Barrero R.A."/>
            <person name="Guerrero F.D."/>
            <person name="Moolhuijzen P."/>
            <person name="Goolsby J.A."/>
            <person name="Tidwell J."/>
            <person name="Bellgard S.E."/>
            <person name="Bellgard M.I."/>
        </authorList>
    </citation>
    <scope>NUCLEOTIDE SEQUENCE</scope>
    <source>
        <tissue evidence="1">Shoot tissue taken approximately 20 cm above the soil surface</tissue>
    </source>
</reference>
<dbReference type="EMBL" id="GBRH01198896">
    <property type="protein sequence ID" value="JAD98999.1"/>
    <property type="molecule type" value="Transcribed_RNA"/>
</dbReference>
<name>A0A0A9EE05_ARUDO</name>
<organism evidence="1">
    <name type="scientific">Arundo donax</name>
    <name type="common">Giant reed</name>
    <name type="synonym">Donax arundinaceus</name>
    <dbReference type="NCBI Taxonomy" id="35708"/>
    <lineage>
        <taxon>Eukaryota</taxon>
        <taxon>Viridiplantae</taxon>
        <taxon>Streptophyta</taxon>
        <taxon>Embryophyta</taxon>
        <taxon>Tracheophyta</taxon>
        <taxon>Spermatophyta</taxon>
        <taxon>Magnoliopsida</taxon>
        <taxon>Liliopsida</taxon>
        <taxon>Poales</taxon>
        <taxon>Poaceae</taxon>
        <taxon>PACMAD clade</taxon>
        <taxon>Arundinoideae</taxon>
        <taxon>Arundineae</taxon>
        <taxon>Arundo</taxon>
    </lineage>
</organism>
<proteinExistence type="predicted"/>
<protein>
    <submittedName>
        <fullName evidence="1">Uncharacterized protein</fullName>
    </submittedName>
</protein>
<dbReference type="AlphaFoldDB" id="A0A0A9EE05"/>
<accession>A0A0A9EE05</accession>